<dbReference type="GO" id="GO:0032259">
    <property type="term" value="P:methylation"/>
    <property type="evidence" value="ECO:0007669"/>
    <property type="project" value="UniProtKB-KW"/>
</dbReference>
<evidence type="ECO:0000256" key="2">
    <source>
        <dbReference type="ARBA" id="ARBA00022679"/>
    </source>
</evidence>
<keyword evidence="3" id="KW-0949">S-adenosyl-L-methionine</keyword>
<reference evidence="5 6" key="1">
    <citation type="submission" date="2018-12" db="EMBL/GenBank/DDBJ databases">
        <title>The complete genome of the methanogenic archaea of the candidate phylum Verstraetearchaeota, obtained from the metagenome of underground thermal water.</title>
        <authorList>
            <person name="Kadnikov V.V."/>
            <person name="Mardanov A.V."/>
            <person name="Beletsky A.V."/>
            <person name="Karnachuk O.V."/>
            <person name="Ravin N.V."/>
        </authorList>
    </citation>
    <scope>NUCLEOTIDE SEQUENCE [LARGE SCALE GENOMIC DNA]</scope>
    <source>
        <strain evidence="5">Ch88</strain>
    </source>
</reference>
<dbReference type="PANTHER" id="PTHR43464">
    <property type="entry name" value="METHYLTRANSFERASE"/>
    <property type="match status" value="1"/>
</dbReference>
<evidence type="ECO:0000313" key="5">
    <source>
        <dbReference type="EMBL" id="RWX74165.1"/>
    </source>
</evidence>
<protein>
    <recommendedName>
        <fullName evidence="4">Methyltransferase domain-containing protein</fullName>
    </recommendedName>
</protein>
<dbReference type="AlphaFoldDB" id="A0A444L9C3"/>
<dbReference type="InterPro" id="IPR041698">
    <property type="entry name" value="Methyltransf_25"/>
</dbReference>
<evidence type="ECO:0000259" key="4">
    <source>
        <dbReference type="Pfam" id="PF13649"/>
    </source>
</evidence>
<comment type="caution">
    <text evidence="5">The sequence shown here is derived from an EMBL/GenBank/DDBJ whole genome shotgun (WGS) entry which is preliminary data.</text>
</comment>
<dbReference type="GO" id="GO:0008168">
    <property type="term" value="F:methyltransferase activity"/>
    <property type="evidence" value="ECO:0007669"/>
    <property type="project" value="UniProtKB-KW"/>
</dbReference>
<evidence type="ECO:0000313" key="6">
    <source>
        <dbReference type="Proteomes" id="UP000288215"/>
    </source>
</evidence>
<dbReference type="Pfam" id="PF13649">
    <property type="entry name" value="Methyltransf_25"/>
    <property type="match status" value="1"/>
</dbReference>
<dbReference type="Proteomes" id="UP000288215">
    <property type="component" value="Unassembled WGS sequence"/>
</dbReference>
<keyword evidence="2" id="KW-0808">Transferase</keyword>
<sequence>MSEIGIKESENKIYGYDEELWYLVLRSQNKTGERDIGAIDRYLRTHSPGKEILDLGCGTGRISNMLAGMGYSVTGMDLSSRCIGEAKRLAQELGVSKNVTYIVGDYRELGPVSGKKFDAALCILAPAWKSIDEATSVFGNLALHMRDGAILLLRETVKERFLASLSAAPSVQSWFRVAGDILCLHAWHYYCMESRVTTTKEFYRRRGKDFEYIARVEQEYVLRSIADYSAALERAGWDVVEIANESVDLLEPEKYNDPWWLFSALIVAKLGGRRA</sequence>
<dbReference type="Gene3D" id="3.40.50.150">
    <property type="entry name" value="Vaccinia Virus protein VP39"/>
    <property type="match status" value="1"/>
</dbReference>
<dbReference type="EMBL" id="RXGA01000001">
    <property type="protein sequence ID" value="RWX74165.1"/>
    <property type="molecule type" value="Genomic_DNA"/>
</dbReference>
<feature type="domain" description="Methyltransferase" evidence="4">
    <location>
        <begin position="52"/>
        <end position="147"/>
    </location>
</feature>
<organism evidence="5 6">
    <name type="scientific">Methanosuratincola subterraneus</name>
    <dbReference type="NCBI Taxonomy" id="2593994"/>
    <lineage>
        <taxon>Archaea</taxon>
        <taxon>Thermoproteota</taxon>
        <taxon>Methanosuratincolia</taxon>
        <taxon>Candidatus Methanomethylicales</taxon>
        <taxon>Candidatus Methanomethylicaceae</taxon>
        <taxon>Candidatus Methanosuratincola (ex Vanwonterghem et al. 2016)</taxon>
    </lineage>
</organism>
<accession>A0A444L9C3</accession>
<dbReference type="CDD" id="cd02440">
    <property type="entry name" value="AdoMet_MTases"/>
    <property type="match status" value="1"/>
</dbReference>
<gene>
    <name evidence="5" type="ORF">Metus_0190</name>
</gene>
<dbReference type="SUPFAM" id="SSF53335">
    <property type="entry name" value="S-adenosyl-L-methionine-dependent methyltransferases"/>
    <property type="match status" value="1"/>
</dbReference>
<dbReference type="PANTHER" id="PTHR43464:SF19">
    <property type="entry name" value="UBIQUINONE BIOSYNTHESIS O-METHYLTRANSFERASE, MITOCHONDRIAL"/>
    <property type="match status" value="1"/>
</dbReference>
<proteinExistence type="predicted"/>
<dbReference type="InterPro" id="IPR029063">
    <property type="entry name" value="SAM-dependent_MTases_sf"/>
</dbReference>
<evidence type="ECO:0000256" key="1">
    <source>
        <dbReference type="ARBA" id="ARBA00022603"/>
    </source>
</evidence>
<evidence type="ECO:0000256" key="3">
    <source>
        <dbReference type="ARBA" id="ARBA00022691"/>
    </source>
</evidence>
<name>A0A444L9C3_METS7</name>
<keyword evidence="1" id="KW-0489">Methyltransferase</keyword>